<keyword evidence="3" id="KW-1185">Reference proteome</keyword>
<gene>
    <name evidence="2" type="ORF">GXM_05252</name>
</gene>
<accession>A0A5P8W533</accession>
<evidence type="ECO:0000313" key="2">
    <source>
        <dbReference type="EMBL" id="QFS47760.1"/>
    </source>
</evidence>
<reference evidence="2 3" key="1">
    <citation type="submission" date="2019-10" db="EMBL/GenBank/DDBJ databases">
        <title>Genomic and transcriptomic insights into the perfect genentic adaptation of a filamentous nitrogen-fixing cyanobacterium to rice fields.</title>
        <authorList>
            <person name="Chen Z."/>
        </authorList>
    </citation>
    <scope>NUCLEOTIDE SEQUENCE [LARGE SCALE GENOMIC DNA]</scope>
    <source>
        <strain evidence="2">CCNUC1</strain>
    </source>
</reference>
<feature type="region of interest" description="Disordered" evidence="1">
    <location>
        <begin position="1"/>
        <end position="23"/>
    </location>
</feature>
<sequence>MYFYTMSKNKGNPDNLKPFTTDRERPLTEYLHLRITKEMKEEVKAKDDPPEFCRQAIQEKLDREK</sequence>
<dbReference type="EMBL" id="CP045226">
    <property type="protein sequence ID" value="QFS47760.1"/>
    <property type="molecule type" value="Genomic_DNA"/>
</dbReference>
<dbReference type="KEGG" id="nsh:GXM_05252"/>
<dbReference type="Proteomes" id="UP000326678">
    <property type="component" value="Chromosome Gxm1"/>
</dbReference>
<evidence type="ECO:0000256" key="1">
    <source>
        <dbReference type="SAM" id="MobiDB-lite"/>
    </source>
</evidence>
<evidence type="ECO:0000313" key="3">
    <source>
        <dbReference type="Proteomes" id="UP000326678"/>
    </source>
</evidence>
<organism evidence="2 3">
    <name type="scientific">Nostoc sphaeroides CCNUC1</name>
    <dbReference type="NCBI Taxonomy" id="2653204"/>
    <lineage>
        <taxon>Bacteria</taxon>
        <taxon>Bacillati</taxon>
        <taxon>Cyanobacteriota</taxon>
        <taxon>Cyanophyceae</taxon>
        <taxon>Nostocales</taxon>
        <taxon>Nostocaceae</taxon>
        <taxon>Nostoc</taxon>
    </lineage>
</organism>
<dbReference type="AlphaFoldDB" id="A0A5P8W533"/>
<proteinExistence type="predicted"/>
<feature type="compositionally biased region" description="Polar residues" evidence="1">
    <location>
        <begin position="1"/>
        <end position="12"/>
    </location>
</feature>
<protein>
    <submittedName>
        <fullName evidence="2">Uncharacterized protein</fullName>
    </submittedName>
</protein>
<name>A0A5P8W533_9NOSO</name>